<keyword evidence="2" id="KW-1185">Reference proteome</keyword>
<evidence type="ECO:0000313" key="2">
    <source>
        <dbReference type="Proteomes" id="UP001056120"/>
    </source>
</evidence>
<dbReference type="EMBL" id="CM042032">
    <property type="protein sequence ID" value="KAI3777906.1"/>
    <property type="molecule type" value="Genomic_DNA"/>
</dbReference>
<reference evidence="2" key="1">
    <citation type="journal article" date="2022" name="Mol. Ecol. Resour.">
        <title>The genomes of chicory, endive, great burdock and yacon provide insights into Asteraceae palaeo-polyploidization history and plant inulin production.</title>
        <authorList>
            <person name="Fan W."/>
            <person name="Wang S."/>
            <person name="Wang H."/>
            <person name="Wang A."/>
            <person name="Jiang F."/>
            <person name="Liu H."/>
            <person name="Zhao H."/>
            <person name="Xu D."/>
            <person name="Zhang Y."/>
        </authorList>
    </citation>
    <scope>NUCLEOTIDE SEQUENCE [LARGE SCALE GENOMIC DNA]</scope>
    <source>
        <strain evidence="2">cv. Yunnan</strain>
    </source>
</reference>
<reference evidence="1 2" key="2">
    <citation type="journal article" date="2022" name="Mol. Ecol. Resour.">
        <title>The genomes of chicory, endive, great burdock and yacon provide insights into Asteraceae paleo-polyploidization history and plant inulin production.</title>
        <authorList>
            <person name="Fan W."/>
            <person name="Wang S."/>
            <person name="Wang H."/>
            <person name="Wang A."/>
            <person name="Jiang F."/>
            <person name="Liu H."/>
            <person name="Zhao H."/>
            <person name="Xu D."/>
            <person name="Zhang Y."/>
        </authorList>
    </citation>
    <scope>NUCLEOTIDE SEQUENCE [LARGE SCALE GENOMIC DNA]</scope>
    <source>
        <strain evidence="2">cv. Yunnan</strain>
        <tissue evidence="1">Leaves</tissue>
    </source>
</reference>
<proteinExistence type="predicted"/>
<organism evidence="1 2">
    <name type="scientific">Smallanthus sonchifolius</name>
    <dbReference type="NCBI Taxonomy" id="185202"/>
    <lineage>
        <taxon>Eukaryota</taxon>
        <taxon>Viridiplantae</taxon>
        <taxon>Streptophyta</taxon>
        <taxon>Embryophyta</taxon>
        <taxon>Tracheophyta</taxon>
        <taxon>Spermatophyta</taxon>
        <taxon>Magnoliopsida</taxon>
        <taxon>eudicotyledons</taxon>
        <taxon>Gunneridae</taxon>
        <taxon>Pentapetalae</taxon>
        <taxon>asterids</taxon>
        <taxon>campanulids</taxon>
        <taxon>Asterales</taxon>
        <taxon>Asteraceae</taxon>
        <taxon>Asteroideae</taxon>
        <taxon>Heliantheae alliance</taxon>
        <taxon>Millerieae</taxon>
        <taxon>Smallanthus</taxon>
    </lineage>
</organism>
<sequence length="76" mass="7933">MSSITDIQLQYPSLHGTGGTCDILTEDPTPGLSSLPSQSDGASSSHSSRTPQMIRPSHNVHHACGVSNNMNPLAGF</sequence>
<gene>
    <name evidence="1" type="ORF">L1987_47709</name>
</gene>
<name>A0ACB9G3T7_9ASTR</name>
<protein>
    <submittedName>
        <fullName evidence="1">Uncharacterized protein</fullName>
    </submittedName>
</protein>
<comment type="caution">
    <text evidence="1">The sequence shown here is derived from an EMBL/GenBank/DDBJ whole genome shotgun (WGS) entry which is preliminary data.</text>
</comment>
<accession>A0ACB9G3T7</accession>
<evidence type="ECO:0000313" key="1">
    <source>
        <dbReference type="EMBL" id="KAI3777906.1"/>
    </source>
</evidence>
<dbReference type="Proteomes" id="UP001056120">
    <property type="component" value="Linkage Group LG15"/>
</dbReference>